<dbReference type="InterPro" id="IPR003439">
    <property type="entry name" value="ABC_transporter-like_ATP-bd"/>
</dbReference>
<accession>A0AAJ0CUC5</accession>
<feature type="domain" description="ABC transmembrane type-1" evidence="10">
    <location>
        <begin position="345"/>
        <end position="631"/>
    </location>
</feature>
<dbReference type="PROSITE" id="PS50893">
    <property type="entry name" value="ABC_TRANSPORTER_2"/>
    <property type="match status" value="1"/>
</dbReference>
<evidence type="ECO:0000256" key="2">
    <source>
        <dbReference type="ARBA" id="ARBA00022692"/>
    </source>
</evidence>
<comment type="subcellular location">
    <subcellularLocation>
        <location evidence="1">Membrane</location>
        <topology evidence="1">Multi-pass membrane protein</topology>
    </subcellularLocation>
</comment>
<evidence type="ECO:0000256" key="5">
    <source>
        <dbReference type="ARBA" id="ARBA00022989"/>
    </source>
</evidence>
<sequence>MSVPVLNDSFFNNVALGHSRPAEVSATEVRQACAFAQLESTILNLHNGQATIVGPDSHHLSGGQRQRLALARARLRDPAILVLDEPTSSLDPVSQITVMKAIREWRKDKTTIIVTHDASNIQETDFVYTMRNRLPILQEHMLERRNLAPTVQFPEDTAETRRTSLLLATTLSFSRKDRSSQLVEHWSATDHQQSIIQPTSSTARNSWCGSISKSRKRRARKSVIAGWRLTADQKGKQKQFSDYLDQHFDIYEPTYTLGKSQWDFISTSHRSSAKVLDMTEQDTTDFSGSNSTSNSNPVSPTSSIQTSIKSQGEFYDLQKQPIDSFRRVVHTVWPSLGSRDKVTLIIAFVLCLASATATPAFSFCLAQLLSAMWSKTDKVERGLRWALYLVGIAVADGLCTGVGHYLFDKVSQSWVDRLRQDAFKNVLEQPRSWFQKHRNSSRQFNERLDRNAQEMRVIVGKFLPISTVVATIMSISTIWALAICWKLALVTLSSLPLIVLVIRAYIIVNSKWAKKCNEAASSSSAVLQEVLLNFEFVRSFALETHFGTKQCTSANHTLRTGIKKALYTSPLFGLCQSITLPLTAMVFYYGTSLVSRGNGTSVSEVLQVINLLLFSIGTSFDLLDGLPQLTAAKVAATELLTYINLPRAGNTFDHMSVQPESPLPMRLFNVDFAPDQQSAKVLNRLSLDIIPGSSLAVVGPSGSGKSTLLSLLLGLSPLDRQSQSKKGNFEPIFTFAGVPYPAVDLTHLRSMMAYVPQRPFLFPATILDNIAYGISSTCTCSLQDTVVRAAKASGIHHFISSLPDGYNTLVGDGGQVLSGGQAQLINIARALARRPRLLILDEPTSALDANSALAVRVAIRSLIRSSRERSHDLAIIVATHSVEMMQMVAEVVILVGGVKVEQGQYHQLIANRGYLYRLVNHQKEQPADTALKNENASQSWKQTS</sequence>
<evidence type="ECO:0000313" key="11">
    <source>
        <dbReference type="EMBL" id="KAK2608536.1"/>
    </source>
</evidence>
<gene>
    <name evidence="11" type="primary">HST6</name>
    <name evidence="11" type="ORF">QQS21_002882</name>
</gene>
<feature type="transmembrane region" description="Helical" evidence="8">
    <location>
        <begin position="571"/>
        <end position="590"/>
    </location>
</feature>
<dbReference type="CDD" id="cd18578">
    <property type="entry name" value="ABC_6TM_Pgp_ABCB1_D2_like"/>
    <property type="match status" value="1"/>
</dbReference>
<dbReference type="SMART" id="SM00382">
    <property type="entry name" value="AAA"/>
    <property type="match status" value="2"/>
</dbReference>
<evidence type="ECO:0000256" key="7">
    <source>
        <dbReference type="SAM" id="MobiDB-lite"/>
    </source>
</evidence>
<name>A0AAJ0CUC5_9HYPO</name>
<feature type="transmembrane region" description="Helical" evidence="8">
    <location>
        <begin position="385"/>
        <end position="407"/>
    </location>
</feature>
<dbReference type="InterPro" id="IPR017871">
    <property type="entry name" value="ABC_transporter-like_CS"/>
</dbReference>
<keyword evidence="5 8" id="KW-1133">Transmembrane helix</keyword>
<feature type="transmembrane region" description="Helical" evidence="8">
    <location>
        <begin position="462"/>
        <end position="481"/>
    </location>
</feature>
<dbReference type="InterPro" id="IPR036640">
    <property type="entry name" value="ABC1_TM_sf"/>
</dbReference>
<dbReference type="InterPro" id="IPR039421">
    <property type="entry name" value="Type_1_exporter"/>
</dbReference>
<feature type="region of interest" description="Disordered" evidence="7">
    <location>
        <begin position="280"/>
        <end position="304"/>
    </location>
</feature>
<feature type="compositionally biased region" description="Low complexity" evidence="7">
    <location>
        <begin position="287"/>
        <end position="303"/>
    </location>
</feature>
<dbReference type="GO" id="GO:0140359">
    <property type="term" value="F:ABC-type transporter activity"/>
    <property type="evidence" value="ECO:0007669"/>
    <property type="project" value="InterPro"/>
</dbReference>
<dbReference type="EMBL" id="JASWJB010000036">
    <property type="protein sequence ID" value="KAK2608536.1"/>
    <property type="molecule type" value="Genomic_DNA"/>
</dbReference>
<organism evidence="11 12">
    <name type="scientific">Conoideocrella luteorostrata</name>
    <dbReference type="NCBI Taxonomy" id="1105319"/>
    <lineage>
        <taxon>Eukaryota</taxon>
        <taxon>Fungi</taxon>
        <taxon>Dikarya</taxon>
        <taxon>Ascomycota</taxon>
        <taxon>Pezizomycotina</taxon>
        <taxon>Sordariomycetes</taxon>
        <taxon>Hypocreomycetidae</taxon>
        <taxon>Hypocreales</taxon>
        <taxon>Clavicipitaceae</taxon>
        <taxon>Conoideocrella</taxon>
    </lineage>
</organism>
<keyword evidence="2 8" id="KW-0812">Transmembrane</keyword>
<dbReference type="PANTHER" id="PTHR24221">
    <property type="entry name" value="ATP-BINDING CASSETTE SUB-FAMILY B"/>
    <property type="match status" value="1"/>
</dbReference>
<evidence type="ECO:0000259" key="9">
    <source>
        <dbReference type="PROSITE" id="PS50893"/>
    </source>
</evidence>
<proteinExistence type="predicted"/>
<evidence type="ECO:0000256" key="6">
    <source>
        <dbReference type="ARBA" id="ARBA00023136"/>
    </source>
</evidence>
<dbReference type="Pfam" id="PF00664">
    <property type="entry name" value="ABC_membrane"/>
    <property type="match status" value="1"/>
</dbReference>
<dbReference type="PANTHER" id="PTHR24221:SF288">
    <property type="entry name" value="P-LOOP CONTAINING NUCLEOSIDE TRIPHOSPHATE HYDROLASE PROTEIN"/>
    <property type="match status" value="1"/>
</dbReference>
<dbReference type="Pfam" id="PF00005">
    <property type="entry name" value="ABC_tran"/>
    <property type="match status" value="2"/>
</dbReference>
<comment type="caution">
    <text evidence="11">The sequence shown here is derived from an EMBL/GenBank/DDBJ whole genome shotgun (WGS) entry which is preliminary data.</text>
</comment>
<keyword evidence="3" id="KW-0547">Nucleotide-binding</keyword>
<dbReference type="Gene3D" id="3.40.50.300">
    <property type="entry name" value="P-loop containing nucleotide triphosphate hydrolases"/>
    <property type="match status" value="2"/>
</dbReference>
<evidence type="ECO:0000256" key="8">
    <source>
        <dbReference type="SAM" id="Phobius"/>
    </source>
</evidence>
<dbReference type="Gene3D" id="1.20.1560.10">
    <property type="entry name" value="ABC transporter type 1, transmembrane domain"/>
    <property type="match status" value="1"/>
</dbReference>
<dbReference type="GO" id="GO:0005524">
    <property type="term" value="F:ATP binding"/>
    <property type="evidence" value="ECO:0007669"/>
    <property type="project" value="UniProtKB-KW"/>
</dbReference>
<dbReference type="GO" id="GO:0016020">
    <property type="term" value="C:membrane"/>
    <property type="evidence" value="ECO:0007669"/>
    <property type="project" value="UniProtKB-SubCell"/>
</dbReference>
<dbReference type="PROSITE" id="PS00211">
    <property type="entry name" value="ABC_TRANSPORTER_1"/>
    <property type="match status" value="1"/>
</dbReference>
<dbReference type="InterPro" id="IPR027417">
    <property type="entry name" value="P-loop_NTPase"/>
</dbReference>
<evidence type="ECO:0000313" key="12">
    <source>
        <dbReference type="Proteomes" id="UP001251528"/>
    </source>
</evidence>
<feature type="transmembrane region" description="Helical" evidence="8">
    <location>
        <begin position="344"/>
        <end position="373"/>
    </location>
</feature>
<dbReference type="SUPFAM" id="SSF90123">
    <property type="entry name" value="ABC transporter transmembrane region"/>
    <property type="match status" value="1"/>
</dbReference>
<keyword evidence="12" id="KW-1185">Reference proteome</keyword>
<evidence type="ECO:0000256" key="4">
    <source>
        <dbReference type="ARBA" id="ARBA00022840"/>
    </source>
</evidence>
<feature type="domain" description="ABC transporter" evidence="9">
    <location>
        <begin position="665"/>
        <end position="921"/>
    </location>
</feature>
<dbReference type="InterPro" id="IPR003593">
    <property type="entry name" value="AAA+_ATPase"/>
</dbReference>
<dbReference type="GO" id="GO:0016887">
    <property type="term" value="F:ATP hydrolysis activity"/>
    <property type="evidence" value="ECO:0007669"/>
    <property type="project" value="InterPro"/>
</dbReference>
<dbReference type="Proteomes" id="UP001251528">
    <property type="component" value="Unassembled WGS sequence"/>
</dbReference>
<keyword evidence="6 8" id="KW-0472">Membrane</keyword>
<dbReference type="AlphaFoldDB" id="A0AAJ0CUC5"/>
<dbReference type="PROSITE" id="PS50929">
    <property type="entry name" value="ABC_TM1F"/>
    <property type="match status" value="1"/>
</dbReference>
<keyword evidence="4" id="KW-0067">ATP-binding</keyword>
<protein>
    <submittedName>
        <fullName evidence="11">ATP-dependent permease</fullName>
    </submittedName>
</protein>
<evidence type="ECO:0000259" key="10">
    <source>
        <dbReference type="PROSITE" id="PS50929"/>
    </source>
</evidence>
<evidence type="ECO:0000256" key="1">
    <source>
        <dbReference type="ARBA" id="ARBA00004141"/>
    </source>
</evidence>
<feature type="transmembrane region" description="Helical" evidence="8">
    <location>
        <begin position="487"/>
        <end position="508"/>
    </location>
</feature>
<dbReference type="InterPro" id="IPR011527">
    <property type="entry name" value="ABC1_TM_dom"/>
</dbReference>
<dbReference type="SUPFAM" id="SSF52540">
    <property type="entry name" value="P-loop containing nucleoside triphosphate hydrolases"/>
    <property type="match status" value="2"/>
</dbReference>
<evidence type="ECO:0000256" key="3">
    <source>
        <dbReference type="ARBA" id="ARBA00022741"/>
    </source>
</evidence>
<reference evidence="11" key="1">
    <citation type="submission" date="2023-06" db="EMBL/GenBank/DDBJ databases">
        <title>Conoideocrella luteorostrata (Hypocreales: Clavicipitaceae), a potential biocontrol fungus for elongate hemlock scale in United States Christmas tree production areas.</title>
        <authorList>
            <person name="Barrett H."/>
            <person name="Lovett B."/>
            <person name="Macias A.M."/>
            <person name="Stajich J.E."/>
            <person name="Kasson M.T."/>
        </authorList>
    </citation>
    <scope>NUCLEOTIDE SEQUENCE</scope>
    <source>
        <strain evidence="11">ARSEF 14590</strain>
    </source>
</reference>